<evidence type="ECO:0000256" key="1">
    <source>
        <dbReference type="ARBA" id="ARBA00001933"/>
    </source>
</evidence>
<dbReference type="Gene3D" id="3.40.640.10">
    <property type="entry name" value="Type I PLP-dependent aspartate aminotransferase-like (Major domain)"/>
    <property type="match status" value="1"/>
</dbReference>
<accession>A0A7J6DCF3</accession>
<organism evidence="6 7">
    <name type="scientific">Onychostoma macrolepis</name>
    <dbReference type="NCBI Taxonomy" id="369639"/>
    <lineage>
        <taxon>Eukaryota</taxon>
        <taxon>Metazoa</taxon>
        <taxon>Chordata</taxon>
        <taxon>Craniata</taxon>
        <taxon>Vertebrata</taxon>
        <taxon>Euteleostomi</taxon>
        <taxon>Actinopterygii</taxon>
        <taxon>Neopterygii</taxon>
        <taxon>Teleostei</taxon>
        <taxon>Ostariophysi</taxon>
        <taxon>Cypriniformes</taxon>
        <taxon>Cyprinidae</taxon>
        <taxon>Acrossocheilinae</taxon>
        <taxon>Onychostoma</taxon>
    </lineage>
</organism>
<evidence type="ECO:0000256" key="4">
    <source>
        <dbReference type="ARBA" id="ARBA00022679"/>
    </source>
</evidence>
<dbReference type="Proteomes" id="UP000579812">
    <property type="component" value="Unassembled WGS sequence"/>
</dbReference>
<protein>
    <submittedName>
        <fullName evidence="6">Uncharacterized protein</fullName>
    </submittedName>
</protein>
<keyword evidence="4" id="KW-0808">Transferase</keyword>
<dbReference type="GO" id="GO:0008483">
    <property type="term" value="F:transaminase activity"/>
    <property type="evidence" value="ECO:0007669"/>
    <property type="project" value="UniProtKB-KW"/>
</dbReference>
<comment type="caution">
    <text evidence="6">The sequence shown here is derived from an EMBL/GenBank/DDBJ whole genome shotgun (WGS) entry which is preliminary data.</text>
</comment>
<reference evidence="6 7" key="1">
    <citation type="submission" date="2020-04" db="EMBL/GenBank/DDBJ databases">
        <title>Chromosome-level genome assembly of a cyprinid fish Onychostoma macrolepis by integration of Nanopore Sequencing, Bionano and Hi-C technology.</title>
        <authorList>
            <person name="Wang D."/>
        </authorList>
    </citation>
    <scope>NUCLEOTIDE SEQUENCE [LARGE SCALE GENOMIC DNA]</scope>
    <source>
        <strain evidence="6">SWU-2019</strain>
        <tissue evidence="6">Muscle</tissue>
    </source>
</reference>
<dbReference type="PANTHER" id="PTHR11751:SF469">
    <property type="entry name" value="ALANINE TRANSAMINASE"/>
    <property type="match status" value="1"/>
</dbReference>
<dbReference type="EMBL" id="JAAMOB010000002">
    <property type="protein sequence ID" value="KAF4116973.1"/>
    <property type="molecule type" value="Genomic_DNA"/>
</dbReference>
<sequence>MFRGTSFENIFSVDYAEANLIHSKDSCQTGVLIPVPTYTSFTLALEELEAAIIPYYLCEEQGWTLQVYQSCMYGDNTEFYSYKKVLSEMGSTISSTAELASFNYVSKSFMGE</sequence>
<evidence type="ECO:0000256" key="2">
    <source>
        <dbReference type="ARBA" id="ARBA00011738"/>
    </source>
</evidence>
<dbReference type="AlphaFoldDB" id="A0A7J6DCF3"/>
<evidence type="ECO:0000256" key="3">
    <source>
        <dbReference type="ARBA" id="ARBA00022576"/>
    </source>
</evidence>
<dbReference type="InterPro" id="IPR015421">
    <property type="entry name" value="PyrdxlP-dep_Trfase_major"/>
</dbReference>
<evidence type="ECO:0000313" key="6">
    <source>
        <dbReference type="EMBL" id="KAF4116973.1"/>
    </source>
</evidence>
<name>A0A7J6DCF3_9TELE</name>
<comment type="subunit">
    <text evidence="2">Homodimer.</text>
</comment>
<gene>
    <name evidence="6" type="ORF">G5714_001526</name>
</gene>
<evidence type="ECO:0000313" key="7">
    <source>
        <dbReference type="Proteomes" id="UP000579812"/>
    </source>
</evidence>
<keyword evidence="3" id="KW-0032">Aminotransferase</keyword>
<keyword evidence="7" id="KW-1185">Reference proteome</keyword>
<comment type="cofactor">
    <cofactor evidence="1">
        <name>pyridoxal 5'-phosphate</name>
        <dbReference type="ChEBI" id="CHEBI:597326"/>
    </cofactor>
</comment>
<dbReference type="InterPro" id="IPR045088">
    <property type="entry name" value="ALAT1/2-like"/>
</dbReference>
<dbReference type="PANTHER" id="PTHR11751">
    <property type="entry name" value="ALANINE AMINOTRANSFERASE"/>
    <property type="match status" value="1"/>
</dbReference>
<evidence type="ECO:0000256" key="5">
    <source>
        <dbReference type="ARBA" id="ARBA00022898"/>
    </source>
</evidence>
<keyword evidence="5" id="KW-0663">Pyridoxal phosphate</keyword>
<proteinExistence type="predicted"/>